<organism evidence="1 2">
    <name type="scientific">Pistacia integerrima</name>
    <dbReference type="NCBI Taxonomy" id="434235"/>
    <lineage>
        <taxon>Eukaryota</taxon>
        <taxon>Viridiplantae</taxon>
        <taxon>Streptophyta</taxon>
        <taxon>Embryophyta</taxon>
        <taxon>Tracheophyta</taxon>
        <taxon>Spermatophyta</taxon>
        <taxon>Magnoliopsida</taxon>
        <taxon>eudicotyledons</taxon>
        <taxon>Gunneridae</taxon>
        <taxon>Pentapetalae</taxon>
        <taxon>rosids</taxon>
        <taxon>malvids</taxon>
        <taxon>Sapindales</taxon>
        <taxon>Anacardiaceae</taxon>
        <taxon>Pistacia</taxon>
    </lineage>
</organism>
<dbReference type="EMBL" id="CM047747">
    <property type="protein sequence ID" value="KAJ0018037.1"/>
    <property type="molecule type" value="Genomic_DNA"/>
</dbReference>
<proteinExistence type="predicted"/>
<name>A0ACC0XJX4_9ROSI</name>
<evidence type="ECO:0000313" key="1">
    <source>
        <dbReference type="EMBL" id="KAJ0018037.1"/>
    </source>
</evidence>
<keyword evidence="2" id="KW-1185">Reference proteome</keyword>
<accession>A0ACC0XJX4</accession>
<evidence type="ECO:0000313" key="2">
    <source>
        <dbReference type="Proteomes" id="UP001163603"/>
    </source>
</evidence>
<protein>
    <submittedName>
        <fullName evidence="1">Uncharacterized protein</fullName>
    </submittedName>
</protein>
<comment type="caution">
    <text evidence="1">The sequence shown here is derived from an EMBL/GenBank/DDBJ whole genome shotgun (WGS) entry which is preliminary data.</text>
</comment>
<gene>
    <name evidence="1" type="ORF">Pint_10856</name>
</gene>
<dbReference type="Proteomes" id="UP001163603">
    <property type="component" value="Chromosome 12"/>
</dbReference>
<sequence>MENIQKLYNIIFGH</sequence>
<reference evidence="2" key="1">
    <citation type="journal article" date="2023" name="G3 (Bethesda)">
        <title>Genome assembly and association tests identify interacting loci associated with vigor, precocity, and sex in interspecific pistachio rootstocks.</title>
        <authorList>
            <person name="Palmer W."/>
            <person name="Jacygrad E."/>
            <person name="Sagayaradj S."/>
            <person name="Cavanaugh K."/>
            <person name="Han R."/>
            <person name="Bertier L."/>
            <person name="Beede B."/>
            <person name="Kafkas S."/>
            <person name="Golino D."/>
            <person name="Preece J."/>
            <person name="Michelmore R."/>
        </authorList>
    </citation>
    <scope>NUCLEOTIDE SEQUENCE [LARGE SCALE GENOMIC DNA]</scope>
</reference>